<dbReference type="AlphaFoldDB" id="A0A4V0YYL9"/>
<dbReference type="Proteomes" id="UP000290365">
    <property type="component" value="Chromosome"/>
</dbReference>
<dbReference type="InterPro" id="IPR013762">
    <property type="entry name" value="Integrase-like_cat_sf"/>
</dbReference>
<dbReference type="GO" id="GO:0015074">
    <property type="term" value="P:DNA integration"/>
    <property type="evidence" value="ECO:0007669"/>
    <property type="project" value="InterPro"/>
</dbReference>
<reference evidence="2 3" key="1">
    <citation type="submission" date="2019-01" db="EMBL/GenBank/DDBJ databases">
        <title>Ktedonosporobacter rubrisoli SCAWS-G2.</title>
        <authorList>
            <person name="Huang Y."/>
            <person name="Yan B."/>
        </authorList>
    </citation>
    <scope>NUCLEOTIDE SEQUENCE [LARGE SCALE GENOMIC DNA]</scope>
    <source>
        <strain evidence="2 3">SCAWS-G2</strain>
    </source>
</reference>
<gene>
    <name evidence="2" type="ORF">EPA93_11980</name>
</gene>
<dbReference type="GO" id="GO:0006310">
    <property type="term" value="P:DNA recombination"/>
    <property type="evidence" value="ECO:0007669"/>
    <property type="project" value="UniProtKB-KW"/>
</dbReference>
<dbReference type="KEGG" id="kbs:EPA93_11980"/>
<dbReference type="InterPro" id="IPR011010">
    <property type="entry name" value="DNA_brk_join_enz"/>
</dbReference>
<evidence type="ECO:0000313" key="2">
    <source>
        <dbReference type="EMBL" id="QBD76681.1"/>
    </source>
</evidence>
<evidence type="ECO:0000313" key="3">
    <source>
        <dbReference type="Proteomes" id="UP000290365"/>
    </source>
</evidence>
<protein>
    <submittedName>
        <fullName evidence="2">Uncharacterized protein</fullName>
    </submittedName>
</protein>
<keyword evidence="3" id="KW-1185">Reference proteome</keyword>
<dbReference type="Gene3D" id="1.10.443.10">
    <property type="entry name" value="Intergrase catalytic core"/>
    <property type="match status" value="1"/>
</dbReference>
<organism evidence="2 3">
    <name type="scientific">Ktedonosporobacter rubrisoli</name>
    <dbReference type="NCBI Taxonomy" id="2509675"/>
    <lineage>
        <taxon>Bacteria</taxon>
        <taxon>Bacillati</taxon>
        <taxon>Chloroflexota</taxon>
        <taxon>Ktedonobacteria</taxon>
        <taxon>Ktedonobacterales</taxon>
        <taxon>Ktedonosporobacteraceae</taxon>
        <taxon>Ktedonosporobacter</taxon>
    </lineage>
</organism>
<dbReference type="EMBL" id="CP035758">
    <property type="protein sequence ID" value="QBD76681.1"/>
    <property type="molecule type" value="Genomic_DNA"/>
</dbReference>
<sequence>MNTTHLLAGRHESALLAFPSVQRMAAILVQRCHNPLWARTAVASLARFQTMTGQRDLEALCEQALQDPQVASQALAAFAAALSAYSESQVATLARGVKLWFSLNGIAVPWRPLAGKVAASGPPVSEQPGVEAVILLALIGSGLHLAELLRLRVGDLGSLAQNGELMADLAAEPLAVQYTPRRGKREPRITFLTFQARQALLAYLAQSALPGAELEPDRLLLTRADGSCLSAQSIARARRRSRALIQAGRNANVELCRATGEFFRRWGLPGSHFSGPEELNIEDYI</sequence>
<dbReference type="OrthoDB" id="8988083at2"/>
<accession>A0A4V0YYL9</accession>
<dbReference type="RefSeq" id="WP_129887693.1">
    <property type="nucleotide sequence ID" value="NZ_CP035758.1"/>
</dbReference>
<evidence type="ECO:0000256" key="1">
    <source>
        <dbReference type="ARBA" id="ARBA00023172"/>
    </source>
</evidence>
<keyword evidence="1" id="KW-0233">DNA recombination</keyword>
<name>A0A4V0YYL9_KTERU</name>
<dbReference type="SUPFAM" id="SSF56349">
    <property type="entry name" value="DNA breaking-rejoining enzymes"/>
    <property type="match status" value="1"/>
</dbReference>
<proteinExistence type="predicted"/>
<dbReference type="GO" id="GO:0003677">
    <property type="term" value="F:DNA binding"/>
    <property type="evidence" value="ECO:0007669"/>
    <property type="project" value="InterPro"/>
</dbReference>